<comment type="caution">
    <text evidence="10">The sequence shown here is derived from an EMBL/GenBank/DDBJ whole genome shotgun (WGS) entry which is preliminary data.</text>
</comment>
<keyword evidence="3 8" id="KW-0732">Signal</keyword>
<dbReference type="Proteomes" id="UP000245539">
    <property type="component" value="Unassembled WGS sequence"/>
</dbReference>
<dbReference type="PANTHER" id="PTHR43811">
    <property type="entry name" value="FKBP-TYPE PEPTIDYL-PROLYL CIS-TRANS ISOMERASE FKPA"/>
    <property type="match status" value="1"/>
</dbReference>
<dbReference type="EC" id="5.2.1.8" evidence="7"/>
<evidence type="ECO:0000256" key="4">
    <source>
        <dbReference type="ARBA" id="ARBA00023110"/>
    </source>
</evidence>
<dbReference type="FunFam" id="3.10.50.40:FF:000045">
    <property type="entry name" value="Peptidyl-prolyl cis-trans isomerase"/>
    <property type="match status" value="1"/>
</dbReference>
<evidence type="ECO:0000259" key="9">
    <source>
        <dbReference type="PROSITE" id="PS50059"/>
    </source>
</evidence>
<organism evidence="10 11">
    <name type="scientific">Leucothrix pacifica</name>
    <dbReference type="NCBI Taxonomy" id="1247513"/>
    <lineage>
        <taxon>Bacteria</taxon>
        <taxon>Pseudomonadati</taxon>
        <taxon>Pseudomonadota</taxon>
        <taxon>Gammaproteobacteria</taxon>
        <taxon>Thiotrichales</taxon>
        <taxon>Thiotrichaceae</taxon>
        <taxon>Leucothrix</taxon>
    </lineage>
</organism>
<dbReference type="Gene3D" id="1.10.287.460">
    <property type="entry name" value="Peptidyl-prolyl cis-trans isomerase, FKBP-type, N-terminal domain"/>
    <property type="match status" value="1"/>
</dbReference>
<evidence type="ECO:0000256" key="8">
    <source>
        <dbReference type="SAM" id="SignalP"/>
    </source>
</evidence>
<dbReference type="PROSITE" id="PS50059">
    <property type="entry name" value="FKBP_PPIASE"/>
    <property type="match status" value="1"/>
</dbReference>
<name>A0A317CDX8_9GAMM</name>
<comment type="catalytic activity">
    <reaction evidence="1 6 7">
        <text>[protein]-peptidylproline (omega=180) = [protein]-peptidylproline (omega=0)</text>
        <dbReference type="Rhea" id="RHEA:16237"/>
        <dbReference type="Rhea" id="RHEA-COMP:10747"/>
        <dbReference type="Rhea" id="RHEA-COMP:10748"/>
        <dbReference type="ChEBI" id="CHEBI:83833"/>
        <dbReference type="ChEBI" id="CHEBI:83834"/>
        <dbReference type="EC" id="5.2.1.8"/>
    </reaction>
</comment>
<dbReference type="GO" id="GO:0006457">
    <property type="term" value="P:protein folding"/>
    <property type="evidence" value="ECO:0007669"/>
    <property type="project" value="InterPro"/>
</dbReference>
<reference evidence="10 11" key="1">
    <citation type="submission" date="2018-05" db="EMBL/GenBank/DDBJ databases">
        <title>Leucothrix arctica sp. nov., isolated from Arctic seawater.</title>
        <authorList>
            <person name="Choi A."/>
            <person name="Baek K."/>
        </authorList>
    </citation>
    <scope>NUCLEOTIDE SEQUENCE [LARGE SCALE GENOMIC DNA]</scope>
    <source>
        <strain evidence="10 11">JCM 18388</strain>
    </source>
</reference>
<dbReference type="GO" id="GO:0003755">
    <property type="term" value="F:peptidyl-prolyl cis-trans isomerase activity"/>
    <property type="evidence" value="ECO:0007669"/>
    <property type="project" value="UniProtKB-UniRule"/>
</dbReference>
<dbReference type="RefSeq" id="WP_109837865.1">
    <property type="nucleotide sequence ID" value="NZ_QGKM01000030.1"/>
</dbReference>
<comment type="similarity">
    <text evidence="2 7">Belongs to the FKBP-type PPIase family.</text>
</comment>
<dbReference type="OrthoDB" id="9814548at2"/>
<dbReference type="SUPFAM" id="SSF54534">
    <property type="entry name" value="FKBP-like"/>
    <property type="match status" value="1"/>
</dbReference>
<dbReference type="InterPro" id="IPR046357">
    <property type="entry name" value="PPIase_dom_sf"/>
</dbReference>
<feature type="signal peptide" evidence="8">
    <location>
        <begin position="1"/>
        <end position="21"/>
    </location>
</feature>
<feature type="domain" description="PPIase FKBP-type" evidence="9">
    <location>
        <begin position="139"/>
        <end position="225"/>
    </location>
</feature>
<dbReference type="InterPro" id="IPR001179">
    <property type="entry name" value="PPIase_FKBP_dom"/>
</dbReference>
<keyword evidence="5 6" id="KW-0413">Isomerase</keyword>
<sequence length="245" mass="26518">MKKTLIAACVASVIMTGSVMAETAGTKQMTQDERLSYSLGMLIGDRILKEYTEDINYYIMLEGIRSQHKGEPTVLTMDEAHAEMQASEDRAMAAAAEDAIKAGKAYLEENKAREGVSVTESGLQYEVMTAAEGDKPKATDIVKVHYKGTLLDGTTFDSSYERGQPAEFGLNQVIPGWTEGVQLMNVGSKYRFVIPSELAYGTRGAGASIGPSETLIFEVELLEIVKPAADAEAEAEATTEVEQVK</sequence>
<dbReference type="Pfam" id="PF00254">
    <property type="entry name" value="FKBP_C"/>
    <property type="match status" value="1"/>
</dbReference>
<keyword evidence="4 6" id="KW-0697">Rotamase</keyword>
<evidence type="ECO:0000256" key="2">
    <source>
        <dbReference type="ARBA" id="ARBA00006577"/>
    </source>
</evidence>
<protein>
    <recommendedName>
        <fullName evidence="7">Peptidyl-prolyl cis-trans isomerase</fullName>
        <ecNumber evidence="7">5.2.1.8</ecNumber>
    </recommendedName>
</protein>
<evidence type="ECO:0000313" key="10">
    <source>
        <dbReference type="EMBL" id="PWQ96895.1"/>
    </source>
</evidence>
<dbReference type="InterPro" id="IPR000774">
    <property type="entry name" value="PPIase_FKBP_N"/>
</dbReference>
<dbReference type="InterPro" id="IPR036944">
    <property type="entry name" value="PPIase_FKBP_N_sf"/>
</dbReference>
<dbReference type="EMBL" id="QGKM01000030">
    <property type="protein sequence ID" value="PWQ96895.1"/>
    <property type="molecule type" value="Genomic_DNA"/>
</dbReference>
<dbReference type="Gene3D" id="3.10.50.40">
    <property type="match status" value="1"/>
</dbReference>
<keyword evidence="11" id="KW-1185">Reference proteome</keyword>
<evidence type="ECO:0000256" key="7">
    <source>
        <dbReference type="RuleBase" id="RU003915"/>
    </source>
</evidence>
<evidence type="ECO:0000256" key="5">
    <source>
        <dbReference type="ARBA" id="ARBA00023235"/>
    </source>
</evidence>
<evidence type="ECO:0000313" key="11">
    <source>
        <dbReference type="Proteomes" id="UP000245539"/>
    </source>
</evidence>
<evidence type="ECO:0000256" key="3">
    <source>
        <dbReference type="ARBA" id="ARBA00022729"/>
    </source>
</evidence>
<proteinExistence type="inferred from homology"/>
<feature type="chain" id="PRO_5016355015" description="Peptidyl-prolyl cis-trans isomerase" evidence="8">
    <location>
        <begin position="22"/>
        <end position="245"/>
    </location>
</feature>
<dbReference type="AlphaFoldDB" id="A0A317CDX8"/>
<accession>A0A317CDX8</accession>
<evidence type="ECO:0000256" key="1">
    <source>
        <dbReference type="ARBA" id="ARBA00000971"/>
    </source>
</evidence>
<gene>
    <name evidence="10" type="ORF">DKW60_11855</name>
</gene>
<dbReference type="PANTHER" id="PTHR43811:SF19">
    <property type="entry name" value="39 KDA FK506-BINDING NUCLEAR PROTEIN"/>
    <property type="match status" value="1"/>
</dbReference>
<evidence type="ECO:0000256" key="6">
    <source>
        <dbReference type="PROSITE-ProRule" id="PRU00277"/>
    </source>
</evidence>
<dbReference type="Pfam" id="PF01346">
    <property type="entry name" value="FKBP_N"/>
    <property type="match status" value="1"/>
</dbReference>